<proteinExistence type="predicted"/>
<sequence>MVLEEFSKGIAVFKVMADMYQQIIMVSDSGSNCCGANGIPSAFYWLACLDHKLAVVLMTVVNKTTKDGEWR</sequence>
<gene>
    <name evidence="1" type="ORF">CSSPTR1EN2_LOCUS7838</name>
</gene>
<keyword evidence="2" id="KW-1185">Reference proteome</keyword>
<dbReference type="Proteomes" id="UP001497512">
    <property type="component" value="Chromosome 15"/>
</dbReference>
<name>A0ABP0TUH1_9BRYO</name>
<evidence type="ECO:0000313" key="1">
    <source>
        <dbReference type="EMBL" id="CAK9205418.1"/>
    </source>
</evidence>
<organism evidence="1 2">
    <name type="scientific">Sphagnum troendelagicum</name>
    <dbReference type="NCBI Taxonomy" id="128251"/>
    <lineage>
        <taxon>Eukaryota</taxon>
        <taxon>Viridiplantae</taxon>
        <taxon>Streptophyta</taxon>
        <taxon>Embryophyta</taxon>
        <taxon>Bryophyta</taxon>
        <taxon>Sphagnophytina</taxon>
        <taxon>Sphagnopsida</taxon>
        <taxon>Sphagnales</taxon>
        <taxon>Sphagnaceae</taxon>
        <taxon>Sphagnum</taxon>
    </lineage>
</organism>
<accession>A0ABP0TUH1</accession>
<protein>
    <submittedName>
        <fullName evidence="1">Uncharacterized protein</fullName>
    </submittedName>
</protein>
<reference evidence="1" key="1">
    <citation type="submission" date="2024-02" db="EMBL/GenBank/DDBJ databases">
        <authorList>
            <consortium name="ELIXIR-Norway"/>
            <consortium name="Elixir Norway"/>
        </authorList>
    </citation>
    <scope>NUCLEOTIDE SEQUENCE</scope>
</reference>
<dbReference type="EMBL" id="OZ019907">
    <property type="protein sequence ID" value="CAK9205418.1"/>
    <property type="molecule type" value="Genomic_DNA"/>
</dbReference>
<evidence type="ECO:0000313" key="2">
    <source>
        <dbReference type="Proteomes" id="UP001497512"/>
    </source>
</evidence>